<feature type="region of interest" description="Disordered" evidence="1">
    <location>
        <begin position="26"/>
        <end position="80"/>
    </location>
</feature>
<protein>
    <submittedName>
        <fullName evidence="3">Uncharacterized protein</fullName>
    </submittedName>
</protein>
<keyword evidence="2" id="KW-1185">Reference proteome</keyword>
<evidence type="ECO:0000313" key="3">
    <source>
        <dbReference type="WBParaSite" id="nRc.2.0.1.t24379-RA"/>
    </source>
</evidence>
<proteinExistence type="predicted"/>
<dbReference type="WBParaSite" id="nRc.2.0.1.t24379-RA">
    <property type="protein sequence ID" value="nRc.2.0.1.t24379-RA"/>
    <property type="gene ID" value="nRc.2.0.1.g24379"/>
</dbReference>
<dbReference type="AlphaFoldDB" id="A0A915JD23"/>
<sequence>MTRQEKNILRNIRRTEDEYKFLMSNELPPTEIPHRHRTNRRQSRELIRAPVRQQRRALCSRSNYRGGRTSNNGTAGAKKSSKVLEFGSAKNSHCLKQSVMPQLQLLEHIQLVYWKMSRWGGQEEEYTW</sequence>
<feature type="compositionally biased region" description="Polar residues" evidence="1">
    <location>
        <begin position="60"/>
        <end position="74"/>
    </location>
</feature>
<reference evidence="3" key="1">
    <citation type="submission" date="2022-11" db="UniProtKB">
        <authorList>
            <consortium name="WormBaseParasite"/>
        </authorList>
    </citation>
    <scope>IDENTIFICATION</scope>
</reference>
<organism evidence="2 3">
    <name type="scientific">Romanomermis culicivorax</name>
    <name type="common">Nematode worm</name>
    <dbReference type="NCBI Taxonomy" id="13658"/>
    <lineage>
        <taxon>Eukaryota</taxon>
        <taxon>Metazoa</taxon>
        <taxon>Ecdysozoa</taxon>
        <taxon>Nematoda</taxon>
        <taxon>Enoplea</taxon>
        <taxon>Dorylaimia</taxon>
        <taxon>Mermithida</taxon>
        <taxon>Mermithoidea</taxon>
        <taxon>Mermithidae</taxon>
        <taxon>Romanomermis</taxon>
    </lineage>
</organism>
<accession>A0A915JD23</accession>
<evidence type="ECO:0000256" key="1">
    <source>
        <dbReference type="SAM" id="MobiDB-lite"/>
    </source>
</evidence>
<evidence type="ECO:0000313" key="2">
    <source>
        <dbReference type="Proteomes" id="UP000887565"/>
    </source>
</evidence>
<dbReference type="Proteomes" id="UP000887565">
    <property type="component" value="Unplaced"/>
</dbReference>
<name>A0A915JD23_ROMCU</name>